<dbReference type="HAMAP" id="MF_01217">
    <property type="entry name" value="Acyl_carrier"/>
    <property type="match status" value="1"/>
</dbReference>
<feature type="modified residue" description="O-(pantetheine 4'-phosphoryl)serine" evidence="7">
    <location>
        <position position="35"/>
    </location>
</feature>
<reference evidence="11 12" key="1">
    <citation type="submission" date="2024-03" db="EMBL/GenBank/DDBJ databases">
        <title>Human intestinal bacterial collection.</title>
        <authorList>
            <person name="Pauvert C."/>
            <person name="Hitch T.C.A."/>
            <person name="Clavel T."/>
        </authorList>
    </citation>
    <scope>NUCLEOTIDE SEQUENCE [LARGE SCALE GENOMIC DNA]</scope>
    <source>
        <strain evidence="11 12">CLA-AP-H29</strain>
    </source>
</reference>
<feature type="domain" description="Carrier" evidence="10">
    <location>
        <begin position="1"/>
        <end position="75"/>
    </location>
</feature>
<proteinExistence type="inferred from homology"/>
<dbReference type="Proteomes" id="UP001464378">
    <property type="component" value="Unassembled WGS sequence"/>
</dbReference>
<dbReference type="Pfam" id="PF00550">
    <property type="entry name" value="PP-binding"/>
    <property type="match status" value="1"/>
</dbReference>
<evidence type="ECO:0000256" key="7">
    <source>
        <dbReference type="HAMAP-Rule" id="MF_01217"/>
    </source>
</evidence>
<dbReference type="PROSITE" id="PS00012">
    <property type="entry name" value="PHOSPHOPANTETHEINE"/>
    <property type="match status" value="1"/>
</dbReference>
<evidence type="ECO:0000256" key="2">
    <source>
        <dbReference type="ARBA" id="ARBA00022516"/>
    </source>
</evidence>
<comment type="subcellular location">
    <subcellularLocation>
        <location evidence="7">Cytoplasm</location>
    </subcellularLocation>
</comment>
<evidence type="ECO:0000256" key="6">
    <source>
        <dbReference type="ARBA" id="ARBA00023160"/>
    </source>
</evidence>
<dbReference type="InterPro" id="IPR003231">
    <property type="entry name" value="ACP"/>
</dbReference>
<keyword evidence="12" id="KW-1185">Reference proteome</keyword>
<dbReference type="NCBIfam" id="NF002150">
    <property type="entry name" value="PRK00982.1-4"/>
    <property type="match status" value="1"/>
</dbReference>
<keyword evidence="4 7" id="KW-0276">Fatty acid metabolism</keyword>
<keyword evidence="5 7" id="KW-0443">Lipid metabolism</keyword>
<dbReference type="NCBIfam" id="NF002148">
    <property type="entry name" value="PRK00982.1-2"/>
    <property type="match status" value="1"/>
</dbReference>
<dbReference type="NCBIfam" id="TIGR00517">
    <property type="entry name" value="acyl_carrier"/>
    <property type="match status" value="1"/>
</dbReference>
<organism evidence="11 12">
    <name type="scientific">Pseudoflavonifractor intestinihominis</name>
    <dbReference type="NCBI Taxonomy" id="3133171"/>
    <lineage>
        <taxon>Bacteria</taxon>
        <taxon>Bacillati</taxon>
        <taxon>Bacillota</taxon>
        <taxon>Clostridia</taxon>
        <taxon>Eubacteriales</taxon>
        <taxon>Oscillospiraceae</taxon>
        <taxon>Pseudoflavonifractor</taxon>
    </lineage>
</organism>
<protein>
    <recommendedName>
        <fullName evidence="7 8">Acyl carrier protein</fullName>
        <shortName evidence="7">ACP</shortName>
    </recommendedName>
</protein>
<evidence type="ECO:0000313" key="11">
    <source>
        <dbReference type="EMBL" id="MEQ2442554.1"/>
    </source>
</evidence>
<dbReference type="InterPro" id="IPR036736">
    <property type="entry name" value="ACP-like_sf"/>
</dbReference>
<accession>A0ABV1E5G9</accession>
<evidence type="ECO:0000256" key="8">
    <source>
        <dbReference type="NCBIfam" id="TIGR00517"/>
    </source>
</evidence>
<comment type="PTM">
    <text evidence="7">4'-phosphopantetheine is transferred from CoA to a specific serine of apo-ACP by AcpS. This modification is essential for activity because fatty acids are bound in thioester linkage to the sulfhydryl of the prosthetic group.</text>
</comment>
<evidence type="ECO:0000256" key="3">
    <source>
        <dbReference type="ARBA" id="ARBA00022553"/>
    </source>
</evidence>
<evidence type="ECO:0000256" key="9">
    <source>
        <dbReference type="RuleBase" id="RU003545"/>
    </source>
</evidence>
<evidence type="ECO:0000256" key="1">
    <source>
        <dbReference type="ARBA" id="ARBA00022450"/>
    </source>
</evidence>
<evidence type="ECO:0000259" key="10">
    <source>
        <dbReference type="PROSITE" id="PS50075"/>
    </source>
</evidence>
<gene>
    <name evidence="7 11" type="primary">acpP</name>
    <name evidence="11" type="ORF">WMO64_03620</name>
</gene>
<keyword evidence="7" id="KW-0963">Cytoplasm</keyword>
<evidence type="ECO:0000256" key="5">
    <source>
        <dbReference type="ARBA" id="ARBA00023098"/>
    </source>
</evidence>
<comment type="similarity">
    <text evidence="7">Belongs to the acyl carrier protein (ACP) family.</text>
</comment>
<keyword evidence="3 7" id="KW-0597">Phosphoprotein</keyword>
<dbReference type="InterPro" id="IPR006162">
    <property type="entry name" value="Ppantetheine_attach_site"/>
</dbReference>
<dbReference type="PROSITE" id="PS50075">
    <property type="entry name" value="CARRIER"/>
    <property type="match status" value="1"/>
</dbReference>
<comment type="caution">
    <text evidence="11">The sequence shown here is derived from an EMBL/GenBank/DDBJ whole genome shotgun (WGS) entry which is preliminary data.</text>
</comment>
<name>A0ABV1E5G9_9FIRM</name>
<comment type="pathway">
    <text evidence="7 9">Lipid metabolism; fatty acid biosynthesis.</text>
</comment>
<comment type="PTM">
    <text evidence="9">4'-phosphopantetheine is transferred from CoA to a specific serine of apo-ACP by acpS.</text>
</comment>
<dbReference type="EMBL" id="JBBMFK010000004">
    <property type="protein sequence ID" value="MEQ2442554.1"/>
    <property type="molecule type" value="Genomic_DNA"/>
</dbReference>
<sequence length="76" mass="8229">MTFEEMRDIIVETLSCDAEDVTMEASLSEDLGADSLAAVELSMALEEASGVTIEDEDLPNMKTVGDLMAYIESHKA</sequence>
<evidence type="ECO:0000256" key="4">
    <source>
        <dbReference type="ARBA" id="ARBA00022832"/>
    </source>
</evidence>
<dbReference type="Gene3D" id="1.10.1200.10">
    <property type="entry name" value="ACP-like"/>
    <property type="match status" value="1"/>
</dbReference>
<dbReference type="InterPro" id="IPR009081">
    <property type="entry name" value="PP-bd_ACP"/>
</dbReference>
<keyword evidence="2 7" id="KW-0444">Lipid biosynthesis</keyword>
<dbReference type="SUPFAM" id="SSF47336">
    <property type="entry name" value="ACP-like"/>
    <property type="match status" value="1"/>
</dbReference>
<keyword evidence="6 7" id="KW-0275">Fatty acid biosynthesis</keyword>
<dbReference type="PANTHER" id="PTHR20863">
    <property type="entry name" value="ACYL CARRIER PROTEIN"/>
    <property type="match status" value="1"/>
</dbReference>
<evidence type="ECO:0000313" key="12">
    <source>
        <dbReference type="Proteomes" id="UP001464378"/>
    </source>
</evidence>
<comment type="function">
    <text evidence="7 9">Carrier of the growing fatty acid chain in fatty acid biosynthesis.</text>
</comment>
<dbReference type="RefSeq" id="WP_294517364.1">
    <property type="nucleotide sequence ID" value="NZ_JBBMFK010000004.1"/>
</dbReference>
<keyword evidence="1 7" id="KW-0596">Phosphopantetheine</keyword>
<dbReference type="PANTHER" id="PTHR20863:SF76">
    <property type="entry name" value="CARRIER DOMAIN-CONTAINING PROTEIN"/>
    <property type="match status" value="1"/>
</dbReference>